<dbReference type="InterPro" id="IPR010652">
    <property type="entry name" value="DUF1232"/>
</dbReference>
<comment type="subcellular location">
    <subcellularLocation>
        <location evidence="1">Endomembrane system</location>
        <topology evidence="1">Multi-pass membrane protein</topology>
    </subcellularLocation>
</comment>
<dbReference type="Pfam" id="PF06803">
    <property type="entry name" value="DUF1232"/>
    <property type="match status" value="1"/>
</dbReference>
<gene>
    <name evidence="7" type="ORF">FPZ49_24605</name>
</gene>
<dbReference type="EMBL" id="VNJI01000039">
    <property type="protein sequence ID" value="TVY07340.1"/>
    <property type="molecule type" value="Genomic_DNA"/>
</dbReference>
<accession>A0A559K5F8</accession>
<keyword evidence="8" id="KW-1185">Reference proteome</keyword>
<evidence type="ECO:0000256" key="5">
    <source>
        <dbReference type="SAM" id="Phobius"/>
    </source>
</evidence>
<reference evidence="7 8" key="1">
    <citation type="submission" date="2019-07" db="EMBL/GenBank/DDBJ databases">
        <authorList>
            <person name="Kim J."/>
        </authorList>
    </citation>
    <scope>NUCLEOTIDE SEQUENCE [LARGE SCALE GENOMIC DNA]</scope>
    <source>
        <strain evidence="7 8">JC52</strain>
    </source>
</reference>
<evidence type="ECO:0000256" key="4">
    <source>
        <dbReference type="ARBA" id="ARBA00023136"/>
    </source>
</evidence>
<evidence type="ECO:0000256" key="2">
    <source>
        <dbReference type="ARBA" id="ARBA00022692"/>
    </source>
</evidence>
<organism evidence="7 8">
    <name type="scientific">Paenibacillus cremeus</name>
    <dbReference type="NCBI Taxonomy" id="2163881"/>
    <lineage>
        <taxon>Bacteria</taxon>
        <taxon>Bacillati</taxon>
        <taxon>Bacillota</taxon>
        <taxon>Bacilli</taxon>
        <taxon>Bacillales</taxon>
        <taxon>Paenibacillaceae</taxon>
        <taxon>Paenibacillus</taxon>
    </lineage>
</organism>
<evidence type="ECO:0000256" key="3">
    <source>
        <dbReference type="ARBA" id="ARBA00022989"/>
    </source>
</evidence>
<dbReference type="GO" id="GO:0012505">
    <property type="term" value="C:endomembrane system"/>
    <property type="evidence" value="ECO:0007669"/>
    <property type="project" value="UniProtKB-SubCell"/>
</dbReference>
<evidence type="ECO:0000313" key="8">
    <source>
        <dbReference type="Proteomes" id="UP000317036"/>
    </source>
</evidence>
<name>A0A559K5F8_9BACL</name>
<dbReference type="Proteomes" id="UP000317036">
    <property type="component" value="Unassembled WGS sequence"/>
</dbReference>
<keyword evidence="2 5" id="KW-0812">Transmembrane</keyword>
<feature type="transmembrane region" description="Helical" evidence="5">
    <location>
        <begin position="21"/>
        <end position="41"/>
    </location>
</feature>
<comment type="caution">
    <text evidence="7">The sequence shown here is derived from an EMBL/GenBank/DDBJ whole genome shotgun (WGS) entry which is preliminary data.</text>
</comment>
<feature type="transmembrane region" description="Helical" evidence="5">
    <location>
        <begin position="98"/>
        <end position="120"/>
    </location>
</feature>
<protein>
    <submittedName>
        <fullName evidence="7">DUF1232 domain-containing protein</fullName>
    </submittedName>
</protein>
<keyword evidence="3 5" id="KW-1133">Transmembrane helix</keyword>
<keyword evidence="4 5" id="KW-0472">Membrane</keyword>
<sequence length="125" mass="14369">MKIIKDIKDINFIKFIKLIKIIKLITLTAKIIAVCVVAYAFSPVNLIPDFIPVVGYLDDLLLVPLGVYLTLRLFPSEVLEGYRAQAEERRKARKPKNWFTGALIIGLWLALALWACLYLYHRFFG</sequence>
<evidence type="ECO:0000256" key="1">
    <source>
        <dbReference type="ARBA" id="ARBA00004127"/>
    </source>
</evidence>
<evidence type="ECO:0000313" key="7">
    <source>
        <dbReference type="EMBL" id="TVY07340.1"/>
    </source>
</evidence>
<feature type="domain" description="DUF1232" evidence="6">
    <location>
        <begin position="29"/>
        <end position="65"/>
    </location>
</feature>
<proteinExistence type="predicted"/>
<feature type="transmembrane region" description="Helical" evidence="5">
    <location>
        <begin position="53"/>
        <end position="74"/>
    </location>
</feature>
<dbReference type="AlphaFoldDB" id="A0A559K5F8"/>
<evidence type="ECO:0000259" key="6">
    <source>
        <dbReference type="Pfam" id="PF06803"/>
    </source>
</evidence>